<organism evidence="2 3">
    <name type="scientific">Litomosoides sigmodontis</name>
    <name type="common">Filarial nematode worm</name>
    <dbReference type="NCBI Taxonomy" id="42156"/>
    <lineage>
        <taxon>Eukaryota</taxon>
        <taxon>Metazoa</taxon>
        <taxon>Ecdysozoa</taxon>
        <taxon>Nematoda</taxon>
        <taxon>Chromadorea</taxon>
        <taxon>Rhabditida</taxon>
        <taxon>Spirurina</taxon>
        <taxon>Spiruromorpha</taxon>
        <taxon>Filarioidea</taxon>
        <taxon>Onchocercidae</taxon>
        <taxon>Litomosoides</taxon>
    </lineage>
</organism>
<feature type="domain" description="C2H2-type" evidence="1">
    <location>
        <begin position="209"/>
        <end position="230"/>
    </location>
</feature>
<evidence type="ECO:0000259" key="1">
    <source>
        <dbReference type="PROSITE" id="PS00028"/>
    </source>
</evidence>
<reference evidence="2 3" key="1">
    <citation type="submission" date="2018-08" db="EMBL/GenBank/DDBJ databases">
        <authorList>
            <person name="Laetsch R D."/>
            <person name="Stevens L."/>
            <person name="Kumar S."/>
            <person name="Blaxter L. M."/>
        </authorList>
    </citation>
    <scope>NUCLEOTIDE SEQUENCE [LARGE SCALE GENOMIC DNA]</scope>
</reference>
<evidence type="ECO:0000313" key="3">
    <source>
        <dbReference type="Proteomes" id="UP000277928"/>
    </source>
</evidence>
<gene>
    <name evidence="2" type="ORF">NLS_LOCUS6897</name>
</gene>
<dbReference type="AlphaFoldDB" id="A0A3P6U1I6"/>
<proteinExistence type="predicted"/>
<dbReference type="OMA" id="HKEIPHY"/>
<dbReference type="InterPro" id="IPR013087">
    <property type="entry name" value="Znf_C2H2_type"/>
</dbReference>
<protein>
    <recommendedName>
        <fullName evidence="1">C2H2-type domain-containing protein</fullName>
    </recommendedName>
</protein>
<sequence length="461" mass="53878">MENVVVSGERKQESEDRWPENVSKKEIFLHAVEEEISNKWADESINHRKLATFLRSVYEKEARLHPLSMQSLLLSESFVLPKVIFIPPSQVVSLVAEYDGDITIKELMQELMRQGKVEEEKERIRYDDNFLFAETNQKYPMHMAKILFELGRNVVTSGFSIIGENNGILTDLITMPILECHLCRFKTESRIVLEAHKEIPHYVRHRYRCSHCPEFFINSDEIRSHFLEKHNVLARNDYWKTASECPSCAVVCSSKYGLKKHKKLCHFAKTGFTMLATRKQASCAISENVWNTGTFCYVSHQKFEHSTSWNEINSRQIDHTQKRWTDEDFNTDDFEELEFRTNLYLVQFFLYRTEYFNGKRNLAAKEIASFDTTDSSSCTIIPILTKYPQIINYYYSEKNPMSNCICERSEKTVKCLTCGATFRGHVALMCSEHPRRINLMDIRLCPNTSCRSTNLMEFEKA</sequence>
<evidence type="ECO:0000313" key="2">
    <source>
        <dbReference type="EMBL" id="VDK84970.1"/>
    </source>
</evidence>
<dbReference type="EMBL" id="UYRX01000651">
    <property type="protein sequence ID" value="VDK84970.1"/>
    <property type="molecule type" value="Genomic_DNA"/>
</dbReference>
<dbReference type="SMART" id="SM00355">
    <property type="entry name" value="ZnF_C2H2"/>
    <property type="match status" value="3"/>
</dbReference>
<keyword evidence="3" id="KW-1185">Reference proteome</keyword>
<feature type="domain" description="C2H2-type" evidence="1">
    <location>
        <begin position="245"/>
        <end position="266"/>
    </location>
</feature>
<dbReference type="PROSITE" id="PS00028">
    <property type="entry name" value="ZINC_FINGER_C2H2_1"/>
    <property type="match status" value="2"/>
</dbReference>
<dbReference type="OrthoDB" id="6110130at2759"/>
<name>A0A3P6U1I6_LITSI</name>
<accession>A0A3P6U1I6</accession>
<dbReference type="Proteomes" id="UP000277928">
    <property type="component" value="Unassembled WGS sequence"/>
</dbReference>